<feature type="non-terminal residue" evidence="2">
    <location>
        <position position="187"/>
    </location>
</feature>
<accession>K0RFS4</accession>
<keyword evidence="3" id="KW-1185">Reference proteome</keyword>
<comment type="caution">
    <text evidence="2">The sequence shown here is derived from an EMBL/GenBank/DDBJ whole genome shotgun (WGS) entry which is preliminary data.</text>
</comment>
<dbReference type="EMBL" id="AGNL01046625">
    <property type="protein sequence ID" value="EJK47791.1"/>
    <property type="molecule type" value="Genomic_DNA"/>
</dbReference>
<proteinExistence type="predicted"/>
<dbReference type="InterPro" id="IPR012974">
    <property type="entry name" value="NOP58/56_N"/>
</dbReference>
<sequence length="187" mass="20744">MKPFASATAPARRNKGSGERLSLPHCHCLFRRVCLCTTVPKGLGFVICRGERNGTPCSHKIFAFQFLASWRDAAKHHRHCCAEHRPMSDAKSLFVLHEAAAGYALFEVVQFEEIGALLEGAMDTVTDLDKFSRAVKLKSFQPFESAEDALSNMNAVSEHACTDGLTAFLEMNLPKIKKKKKTAPPFF</sequence>
<dbReference type="eggNOG" id="KOG2573">
    <property type="taxonomic scope" value="Eukaryota"/>
</dbReference>
<evidence type="ECO:0000313" key="2">
    <source>
        <dbReference type="EMBL" id="EJK47791.1"/>
    </source>
</evidence>
<dbReference type="Proteomes" id="UP000266841">
    <property type="component" value="Unassembled WGS sequence"/>
</dbReference>
<dbReference type="AlphaFoldDB" id="K0RFS4"/>
<evidence type="ECO:0000313" key="3">
    <source>
        <dbReference type="Proteomes" id="UP000266841"/>
    </source>
</evidence>
<name>K0RFS4_THAOC</name>
<dbReference type="GO" id="GO:0032040">
    <property type="term" value="C:small-subunit processome"/>
    <property type="evidence" value="ECO:0007669"/>
    <property type="project" value="InterPro"/>
</dbReference>
<protein>
    <recommendedName>
        <fullName evidence="1">Nucleolar protein 58/56 N-terminal domain-containing protein</fullName>
    </recommendedName>
</protein>
<dbReference type="GO" id="GO:0030515">
    <property type="term" value="F:snoRNA binding"/>
    <property type="evidence" value="ECO:0007669"/>
    <property type="project" value="InterPro"/>
</dbReference>
<dbReference type="GO" id="GO:0031428">
    <property type="term" value="C:box C/D methylation guide snoRNP complex"/>
    <property type="evidence" value="ECO:0007669"/>
    <property type="project" value="InterPro"/>
</dbReference>
<evidence type="ECO:0000259" key="1">
    <source>
        <dbReference type="Pfam" id="PF08156"/>
    </source>
</evidence>
<reference evidence="2 3" key="1">
    <citation type="journal article" date="2012" name="Genome Biol.">
        <title>Genome and low-iron response of an oceanic diatom adapted to chronic iron limitation.</title>
        <authorList>
            <person name="Lommer M."/>
            <person name="Specht M."/>
            <person name="Roy A.S."/>
            <person name="Kraemer L."/>
            <person name="Andreson R."/>
            <person name="Gutowska M.A."/>
            <person name="Wolf J."/>
            <person name="Bergner S.V."/>
            <person name="Schilhabel M.B."/>
            <person name="Klostermeier U.C."/>
            <person name="Beiko R.G."/>
            <person name="Rosenstiel P."/>
            <person name="Hippler M."/>
            <person name="Laroche J."/>
        </authorList>
    </citation>
    <scope>NUCLEOTIDE SEQUENCE [LARGE SCALE GENOMIC DNA]</scope>
    <source>
        <strain evidence="2 3">CCMP1005</strain>
    </source>
</reference>
<dbReference type="PANTHER" id="PTHR10894">
    <property type="entry name" value="NUCLEOLAR PROTEIN 5 NUCLEOLAR PROTEIN NOP5 NOP58"/>
    <property type="match status" value="1"/>
</dbReference>
<dbReference type="OrthoDB" id="6780543at2759"/>
<dbReference type="InterPro" id="IPR045056">
    <property type="entry name" value="Nop56/Nop58"/>
</dbReference>
<feature type="domain" description="Nucleolar protein 58/56 N-terminal" evidence="1">
    <location>
        <begin position="94"/>
        <end position="158"/>
    </location>
</feature>
<dbReference type="Pfam" id="PF08156">
    <property type="entry name" value="NOP5NT"/>
    <property type="match status" value="1"/>
</dbReference>
<gene>
    <name evidence="2" type="ORF">THAOC_33467</name>
</gene>
<organism evidence="2 3">
    <name type="scientific">Thalassiosira oceanica</name>
    <name type="common">Marine diatom</name>
    <dbReference type="NCBI Taxonomy" id="159749"/>
    <lineage>
        <taxon>Eukaryota</taxon>
        <taxon>Sar</taxon>
        <taxon>Stramenopiles</taxon>
        <taxon>Ochrophyta</taxon>
        <taxon>Bacillariophyta</taxon>
        <taxon>Coscinodiscophyceae</taxon>
        <taxon>Thalassiosirophycidae</taxon>
        <taxon>Thalassiosirales</taxon>
        <taxon>Thalassiosiraceae</taxon>
        <taxon>Thalassiosira</taxon>
    </lineage>
</organism>
<dbReference type="PANTHER" id="PTHR10894:SF0">
    <property type="entry name" value="NUCLEOLAR PROTEIN 56"/>
    <property type="match status" value="1"/>
</dbReference>